<name>A0A3M3XT69_PSEFL</name>
<sequence length="315" mass="34710">MATTTNTDPQLTRKSERLYTLTVGNYNKGQGIEIEGSGYGSDSLRITFDVSKTSDHKNNNGNSASIEIYNLNPEQERLLDSHYLEVSLYVGYKNEEGRKLLVSGNVTDQSTIKRGADTITQLIVGDGYVNLTKTRLSAMASPGQTVEDVLRIITDNMPGVSRGSIVGTNLNSPVVQGWRLSGTPKDMLDKLTKAYGLEYHVSNNVLTVTDVNGPDTKSTVLCPVISSETGMIETPFRTQKQTKLPKKDKRIRYGLQFKVLLDAALLPSTVVKLESDNINGFYRIDSVRFNGDTRGNDWYAECQCSEMSGSDITVL</sequence>
<reference evidence="1 2" key="1">
    <citation type="submission" date="2018-06" db="EMBL/GenBank/DDBJ databases">
        <authorList>
            <consortium name="Pathogen Informatics"/>
            <person name="Doyle S."/>
        </authorList>
    </citation>
    <scope>NUCLEOTIDE SEQUENCE [LARGE SCALE GENOMIC DNA]</scope>
    <source>
        <strain evidence="1 2">NCTC10038</strain>
    </source>
</reference>
<accession>A0A3M3XT69</accession>
<gene>
    <name evidence="1" type="ORF">NCTC10038_03322</name>
</gene>
<organism evidence="1 2">
    <name type="scientific">Pseudomonas fluorescens</name>
    <dbReference type="NCBI Taxonomy" id="294"/>
    <lineage>
        <taxon>Bacteria</taxon>
        <taxon>Pseudomonadati</taxon>
        <taxon>Pseudomonadota</taxon>
        <taxon>Gammaproteobacteria</taxon>
        <taxon>Pseudomonadales</taxon>
        <taxon>Pseudomonadaceae</taxon>
        <taxon>Pseudomonas</taxon>
    </lineage>
</organism>
<dbReference type="Pfam" id="PF22759">
    <property type="entry name" value="E217_GP41"/>
    <property type="match status" value="1"/>
</dbReference>
<dbReference type="Proteomes" id="UP000248640">
    <property type="component" value="Chromosome 1"/>
</dbReference>
<evidence type="ECO:0000313" key="2">
    <source>
        <dbReference type="Proteomes" id="UP000248640"/>
    </source>
</evidence>
<proteinExistence type="predicted"/>
<dbReference type="EMBL" id="LS483372">
    <property type="protein sequence ID" value="SQF91894.1"/>
    <property type="molecule type" value="Genomic_DNA"/>
</dbReference>
<dbReference type="RefSeq" id="WP_096236947.1">
    <property type="nucleotide sequence ID" value="NZ_CBCRXZ010000002.1"/>
</dbReference>
<protein>
    <submittedName>
        <fullName evidence="1">Uncharacterized protein</fullName>
    </submittedName>
</protein>
<dbReference type="InterPro" id="IPR054496">
    <property type="entry name" value="E217_GP41"/>
</dbReference>
<dbReference type="AlphaFoldDB" id="A0A3M3XT69"/>
<dbReference type="GeneID" id="61639206"/>
<evidence type="ECO:0000313" key="1">
    <source>
        <dbReference type="EMBL" id="SQF91894.1"/>
    </source>
</evidence>